<name>A0ABZ3E7K9_9GAMM</name>
<organism evidence="1 2">
    <name type="scientific">Marinobacter alkaliphilus</name>
    <dbReference type="NCBI Taxonomy" id="254719"/>
    <lineage>
        <taxon>Bacteria</taxon>
        <taxon>Pseudomonadati</taxon>
        <taxon>Pseudomonadota</taxon>
        <taxon>Gammaproteobacteria</taxon>
        <taxon>Pseudomonadales</taxon>
        <taxon>Marinobacteraceae</taxon>
        <taxon>Marinobacter</taxon>
    </lineage>
</organism>
<sequence>MRAGHLRTRLSILEGGAEVGKVWADVRPPTESGEAKGLRESGSTKVIIRPRPDIRPGQILTGKGYVLVVEAAGDHLARGRDLHITCTRLLGTPGTYTKHDGTQINVLTHVAVNTPYIGLNGQLMDFRYRVEVPSYQAPASWQPGDKITVAGREYVLTGLAEDSGHGQVTAYTA</sequence>
<dbReference type="Proteomes" id="UP001445268">
    <property type="component" value="Chromosome"/>
</dbReference>
<reference evidence="1 2" key="1">
    <citation type="submission" date="2024-04" db="EMBL/GenBank/DDBJ databases">
        <title>Marinobacter sp. SBY-1.</title>
        <authorList>
            <person name="Pan C."/>
        </authorList>
    </citation>
    <scope>NUCLEOTIDE SEQUENCE [LARGE SCALE GENOMIC DNA]</scope>
    <source>
        <strain evidence="1 2">SBY-1</strain>
    </source>
</reference>
<evidence type="ECO:0000313" key="1">
    <source>
        <dbReference type="EMBL" id="XAF55145.1"/>
    </source>
</evidence>
<dbReference type="InterPro" id="IPR038666">
    <property type="entry name" value="SSP1_head-tail_sf"/>
</dbReference>
<dbReference type="InterPro" id="IPR008767">
    <property type="entry name" value="Phage_SPP1_head-tail_adaptor"/>
</dbReference>
<keyword evidence="2" id="KW-1185">Reference proteome</keyword>
<evidence type="ECO:0000313" key="2">
    <source>
        <dbReference type="Proteomes" id="UP001445268"/>
    </source>
</evidence>
<accession>A0ABZ3E7K9</accession>
<proteinExistence type="predicted"/>
<gene>
    <name evidence="1" type="ORF">AAGT77_06240</name>
</gene>
<dbReference type="Gene3D" id="2.40.10.270">
    <property type="entry name" value="Bacteriophage SPP1 head-tail adaptor protein"/>
    <property type="match status" value="1"/>
</dbReference>
<dbReference type="EMBL" id="CP152380">
    <property type="protein sequence ID" value="XAF55145.1"/>
    <property type="molecule type" value="Genomic_DNA"/>
</dbReference>
<dbReference type="RefSeq" id="WP_342632162.1">
    <property type="nucleotide sequence ID" value="NZ_CP152380.1"/>
</dbReference>
<dbReference type="Pfam" id="PF05521">
    <property type="entry name" value="Phage_HCP"/>
    <property type="match status" value="1"/>
</dbReference>
<protein>
    <submittedName>
        <fullName evidence="1">Head-tail adaptor protein</fullName>
    </submittedName>
</protein>